<keyword evidence="2" id="KW-1185">Reference proteome</keyword>
<accession>A0A8H6HVP3</accession>
<feature type="non-terminal residue" evidence="1">
    <location>
        <position position="1"/>
    </location>
</feature>
<evidence type="ECO:0000313" key="2">
    <source>
        <dbReference type="Proteomes" id="UP000521943"/>
    </source>
</evidence>
<organism evidence="1 2">
    <name type="scientific">Ephemerocybe angulata</name>
    <dbReference type="NCBI Taxonomy" id="980116"/>
    <lineage>
        <taxon>Eukaryota</taxon>
        <taxon>Fungi</taxon>
        <taxon>Dikarya</taxon>
        <taxon>Basidiomycota</taxon>
        <taxon>Agaricomycotina</taxon>
        <taxon>Agaricomycetes</taxon>
        <taxon>Agaricomycetidae</taxon>
        <taxon>Agaricales</taxon>
        <taxon>Agaricineae</taxon>
        <taxon>Psathyrellaceae</taxon>
        <taxon>Ephemerocybe</taxon>
    </lineage>
</organism>
<dbReference type="Proteomes" id="UP000521943">
    <property type="component" value="Unassembled WGS sequence"/>
</dbReference>
<proteinExistence type="predicted"/>
<reference evidence="1 2" key="1">
    <citation type="submission" date="2020-07" db="EMBL/GenBank/DDBJ databases">
        <title>Comparative genomics of pyrophilous fungi reveals a link between fire events and developmental genes.</title>
        <authorList>
            <consortium name="DOE Joint Genome Institute"/>
            <person name="Steindorff A.S."/>
            <person name="Carver A."/>
            <person name="Calhoun S."/>
            <person name="Stillman K."/>
            <person name="Liu H."/>
            <person name="Lipzen A."/>
            <person name="Pangilinan J."/>
            <person name="Labutti K."/>
            <person name="Bruns T.D."/>
            <person name="Grigoriev I.V."/>
        </authorList>
    </citation>
    <scope>NUCLEOTIDE SEQUENCE [LARGE SCALE GENOMIC DNA]</scope>
    <source>
        <strain evidence="1 2">CBS 144469</strain>
    </source>
</reference>
<gene>
    <name evidence="1" type="ORF">DFP72DRAFT_751957</name>
</gene>
<dbReference type="AlphaFoldDB" id="A0A8H6HVP3"/>
<dbReference type="OrthoDB" id="3205788at2759"/>
<feature type="non-terminal residue" evidence="1">
    <location>
        <position position="69"/>
    </location>
</feature>
<comment type="caution">
    <text evidence="1">The sequence shown here is derived from an EMBL/GenBank/DDBJ whole genome shotgun (WGS) entry which is preliminary data.</text>
</comment>
<dbReference type="EMBL" id="JACGCI010000043">
    <property type="protein sequence ID" value="KAF6752656.1"/>
    <property type="molecule type" value="Genomic_DNA"/>
</dbReference>
<name>A0A8H6HVP3_9AGAR</name>
<evidence type="ECO:0000313" key="1">
    <source>
        <dbReference type="EMBL" id="KAF6752656.1"/>
    </source>
</evidence>
<sequence length="69" mass="8360">QGSRSVWEYAYELTYKLDTIGLNDARERVYRLWHGFEPHIQEWLWRDRLDPEVDLWDDIIQSAEAAEHA</sequence>
<protein>
    <submittedName>
        <fullName evidence="1">Uncharacterized protein</fullName>
    </submittedName>
</protein>